<sequence length="156" mass="17115">MPAEALCGKRRERAGVRDGAFPPSSLQPVSSLNRYYLKWVSEAPTIRNEPFNHGRKCPWAGDGYCMNDAEPLKPPPSMGSPAWRLPQGRQRGEVRLAPTGPSVPRSPRGTTAAVPGASYARRARSARALPLNVHVWHQISRPCDREQASAPPQDDV</sequence>
<organism evidence="2 3">
    <name type="scientific">Pleurodeles waltl</name>
    <name type="common">Iberian ribbed newt</name>
    <dbReference type="NCBI Taxonomy" id="8319"/>
    <lineage>
        <taxon>Eukaryota</taxon>
        <taxon>Metazoa</taxon>
        <taxon>Chordata</taxon>
        <taxon>Craniata</taxon>
        <taxon>Vertebrata</taxon>
        <taxon>Euteleostomi</taxon>
        <taxon>Amphibia</taxon>
        <taxon>Batrachia</taxon>
        <taxon>Caudata</taxon>
        <taxon>Salamandroidea</taxon>
        <taxon>Salamandridae</taxon>
        <taxon>Pleurodelinae</taxon>
        <taxon>Pleurodeles</taxon>
    </lineage>
</organism>
<gene>
    <name evidence="2" type="ORF">NDU88_000608</name>
</gene>
<dbReference type="EMBL" id="JANPWB010000014">
    <property type="protein sequence ID" value="KAJ1095445.1"/>
    <property type="molecule type" value="Genomic_DNA"/>
</dbReference>
<feature type="region of interest" description="Disordered" evidence="1">
    <location>
        <begin position="94"/>
        <end position="119"/>
    </location>
</feature>
<dbReference type="AlphaFoldDB" id="A0AAV7LV78"/>
<dbReference type="Proteomes" id="UP001066276">
    <property type="component" value="Chromosome 10"/>
</dbReference>
<comment type="caution">
    <text evidence="2">The sequence shown here is derived from an EMBL/GenBank/DDBJ whole genome shotgun (WGS) entry which is preliminary data.</text>
</comment>
<protein>
    <submittedName>
        <fullName evidence="2">Uncharacterized protein</fullName>
    </submittedName>
</protein>
<name>A0AAV7LV78_PLEWA</name>
<reference evidence="2" key="1">
    <citation type="journal article" date="2022" name="bioRxiv">
        <title>Sequencing and chromosome-scale assembly of the giantPleurodeles waltlgenome.</title>
        <authorList>
            <person name="Brown T."/>
            <person name="Elewa A."/>
            <person name="Iarovenko S."/>
            <person name="Subramanian E."/>
            <person name="Araus A.J."/>
            <person name="Petzold A."/>
            <person name="Susuki M."/>
            <person name="Suzuki K.-i.T."/>
            <person name="Hayashi T."/>
            <person name="Toyoda A."/>
            <person name="Oliveira C."/>
            <person name="Osipova E."/>
            <person name="Leigh N.D."/>
            <person name="Simon A."/>
            <person name="Yun M.H."/>
        </authorList>
    </citation>
    <scope>NUCLEOTIDE SEQUENCE</scope>
    <source>
        <strain evidence="2">20211129_DDA</strain>
        <tissue evidence="2">Liver</tissue>
    </source>
</reference>
<keyword evidence="3" id="KW-1185">Reference proteome</keyword>
<feature type="region of interest" description="Disordered" evidence="1">
    <location>
        <begin position="1"/>
        <end position="23"/>
    </location>
</feature>
<evidence type="ECO:0000313" key="3">
    <source>
        <dbReference type="Proteomes" id="UP001066276"/>
    </source>
</evidence>
<evidence type="ECO:0000313" key="2">
    <source>
        <dbReference type="EMBL" id="KAJ1095445.1"/>
    </source>
</evidence>
<accession>A0AAV7LV78</accession>
<evidence type="ECO:0000256" key="1">
    <source>
        <dbReference type="SAM" id="MobiDB-lite"/>
    </source>
</evidence>
<proteinExistence type="predicted"/>
<feature type="compositionally biased region" description="Basic and acidic residues" evidence="1">
    <location>
        <begin position="7"/>
        <end position="16"/>
    </location>
</feature>